<gene>
    <name evidence="3" type="ordered locus">Mboo_1683</name>
</gene>
<dbReference type="OrthoDB" id="51594at2157"/>
<accession>A7I8Y9</accession>
<feature type="transmembrane region" description="Helical" evidence="1">
    <location>
        <begin position="47"/>
        <end position="72"/>
    </location>
</feature>
<reference evidence="4" key="1">
    <citation type="journal article" date="2015" name="Microbiology">
        <title>Genome of Methanoregula boonei 6A8 reveals adaptations to oligotrophic peatland environments.</title>
        <authorList>
            <person name="Braeuer S."/>
            <person name="Cadillo-Quiroz H."/>
            <person name="Kyrpides N."/>
            <person name="Woyke T."/>
            <person name="Goodwin L."/>
            <person name="Detter C."/>
            <person name="Podell S."/>
            <person name="Yavitt J.B."/>
            <person name="Zinder S.H."/>
        </authorList>
    </citation>
    <scope>NUCLEOTIDE SEQUENCE [LARGE SCALE GENOMIC DNA]</scope>
    <source>
        <strain evidence="4">DSM 21154 / JCM 14090 / 6A8</strain>
    </source>
</reference>
<dbReference type="KEGG" id="mbn:Mboo_1683"/>
<feature type="transmembrane region" description="Helical" evidence="1">
    <location>
        <begin position="12"/>
        <end position="35"/>
    </location>
</feature>
<keyword evidence="4" id="KW-1185">Reference proteome</keyword>
<dbReference type="STRING" id="456442.Mboo_1683"/>
<dbReference type="Pfam" id="PF07786">
    <property type="entry name" value="HGSNAT_cat"/>
    <property type="match status" value="1"/>
</dbReference>
<keyword evidence="1" id="KW-1133">Transmembrane helix</keyword>
<feature type="transmembrane region" description="Helical" evidence="1">
    <location>
        <begin position="217"/>
        <end position="240"/>
    </location>
</feature>
<proteinExistence type="predicted"/>
<evidence type="ECO:0000313" key="4">
    <source>
        <dbReference type="Proteomes" id="UP000002408"/>
    </source>
</evidence>
<dbReference type="eggNOG" id="arCOG04370">
    <property type="taxonomic scope" value="Archaea"/>
</dbReference>
<dbReference type="RefSeq" id="WP_012107246.1">
    <property type="nucleotide sequence ID" value="NC_009712.1"/>
</dbReference>
<evidence type="ECO:0000259" key="2">
    <source>
        <dbReference type="Pfam" id="PF07786"/>
    </source>
</evidence>
<protein>
    <recommendedName>
        <fullName evidence="2">Heparan-alpha-glucosaminide N-acetyltransferase catalytic domain-containing protein</fullName>
    </recommendedName>
</protein>
<feature type="transmembrane region" description="Helical" evidence="1">
    <location>
        <begin position="110"/>
        <end position="130"/>
    </location>
</feature>
<keyword evidence="1" id="KW-0472">Membrane</keyword>
<sequence length="246" mass="27484">MSGPARYPEIDLLRGIALLMMILFHTLFDLAFFRIAPVDVSDGFWRYFAYATASLFLLIVGVSLSVSHARAARRLQGRALVQKFLLRGGGIFCCGLLVTVATWWYLQEGYVIFGILHLIGLAVMLSPLFFRFRTWNAVIGIVFIAIGWILATIPGPMELLVIGIHPLTFQSVDYTPVFPWMGLVLIGLAIGEFAYPGGERWWTLPKLPERAIAPVTFIGRHTLVIYLVHQPVILLILYLVNGAPVL</sequence>
<dbReference type="GeneID" id="5410630"/>
<keyword evidence="1" id="KW-0812">Transmembrane</keyword>
<organism evidence="3 4">
    <name type="scientific">Methanoregula boonei (strain DSM 21154 / JCM 14090 / 6A8)</name>
    <dbReference type="NCBI Taxonomy" id="456442"/>
    <lineage>
        <taxon>Archaea</taxon>
        <taxon>Methanobacteriati</taxon>
        <taxon>Methanobacteriota</taxon>
        <taxon>Stenosarchaea group</taxon>
        <taxon>Methanomicrobia</taxon>
        <taxon>Methanomicrobiales</taxon>
        <taxon>Methanoregulaceae</taxon>
        <taxon>Methanoregula</taxon>
    </lineage>
</organism>
<feature type="transmembrane region" description="Helical" evidence="1">
    <location>
        <begin position="137"/>
        <end position="157"/>
    </location>
</feature>
<dbReference type="HOGENOM" id="CLU_067755_0_1_2"/>
<feature type="domain" description="Heparan-alpha-glucosaminide N-acetyltransferase catalytic" evidence="2">
    <location>
        <begin position="6"/>
        <end position="231"/>
    </location>
</feature>
<dbReference type="Proteomes" id="UP000002408">
    <property type="component" value="Chromosome"/>
</dbReference>
<dbReference type="EMBL" id="CP000780">
    <property type="protein sequence ID" value="ABS56200.1"/>
    <property type="molecule type" value="Genomic_DNA"/>
</dbReference>
<feature type="transmembrane region" description="Helical" evidence="1">
    <location>
        <begin position="177"/>
        <end position="196"/>
    </location>
</feature>
<feature type="transmembrane region" description="Helical" evidence="1">
    <location>
        <begin position="84"/>
        <end position="104"/>
    </location>
</feature>
<evidence type="ECO:0000313" key="3">
    <source>
        <dbReference type="EMBL" id="ABS56200.1"/>
    </source>
</evidence>
<dbReference type="InterPro" id="IPR012429">
    <property type="entry name" value="HGSNAT_cat"/>
</dbReference>
<name>A7I8Y9_METB6</name>
<evidence type="ECO:0000256" key="1">
    <source>
        <dbReference type="SAM" id="Phobius"/>
    </source>
</evidence>
<dbReference type="AlphaFoldDB" id="A7I8Y9"/>